<reference evidence="1 2" key="1">
    <citation type="submission" date="2021-06" db="EMBL/GenBank/DDBJ databases">
        <title>Caerostris darwini draft genome.</title>
        <authorList>
            <person name="Kono N."/>
            <person name="Arakawa K."/>
        </authorList>
    </citation>
    <scope>NUCLEOTIDE SEQUENCE [LARGE SCALE GENOMIC DNA]</scope>
</reference>
<sequence>MKTLSAGGGRDCFVPISGAHNRQQSLQPPNQFGCQSALLKRIRDKGRGGVVAIHSEIRKGEVNLFGDGRGIYRNEGSAIVEDDSSA</sequence>
<name>A0AAV4NPR7_9ARAC</name>
<dbReference type="AlphaFoldDB" id="A0AAV4NPR7"/>
<accession>A0AAV4NPR7</accession>
<evidence type="ECO:0000313" key="2">
    <source>
        <dbReference type="Proteomes" id="UP001054837"/>
    </source>
</evidence>
<dbReference type="Proteomes" id="UP001054837">
    <property type="component" value="Unassembled WGS sequence"/>
</dbReference>
<dbReference type="EMBL" id="BPLQ01001923">
    <property type="protein sequence ID" value="GIX86797.1"/>
    <property type="molecule type" value="Genomic_DNA"/>
</dbReference>
<comment type="caution">
    <text evidence="1">The sequence shown here is derived from an EMBL/GenBank/DDBJ whole genome shotgun (WGS) entry which is preliminary data.</text>
</comment>
<gene>
    <name evidence="1" type="ORF">CDAR_606141</name>
</gene>
<evidence type="ECO:0000313" key="1">
    <source>
        <dbReference type="EMBL" id="GIX86797.1"/>
    </source>
</evidence>
<proteinExistence type="predicted"/>
<organism evidence="1 2">
    <name type="scientific">Caerostris darwini</name>
    <dbReference type="NCBI Taxonomy" id="1538125"/>
    <lineage>
        <taxon>Eukaryota</taxon>
        <taxon>Metazoa</taxon>
        <taxon>Ecdysozoa</taxon>
        <taxon>Arthropoda</taxon>
        <taxon>Chelicerata</taxon>
        <taxon>Arachnida</taxon>
        <taxon>Araneae</taxon>
        <taxon>Araneomorphae</taxon>
        <taxon>Entelegynae</taxon>
        <taxon>Araneoidea</taxon>
        <taxon>Araneidae</taxon>
        <taxon>Caerostris</taxon>
    </lineage>
</organism>
<protein>
    <submittedName>
        <fullName evidence="1">Uncharacterized protein</fullName>
    </submittedName>
</protein>
<keyword evidence="2" id="KW-1185">Reference proteome</keyword>